<name>A0A1H8SPC1_9BACI</name>
<evidence type="ECO:0000313" key="3">
    <source>
        <dbReference type="Proteomes" id="UP000199300"/>
    </source>
</evidence>
<dbReference type="Proteomes" id="UP000199300">
    <property type="component" value="Unassembled WGS sequence"/>
</dbReference>
<dbReference type="RefSeq" id="WP_177178315.1">
    <property type="nucleotide sequence ID" value="NZ_FODJ01000013.1"/>
</dbReference>
<dbReference type="EMBL" id="FODJ01000013">
    <property type="protein sequence ID" value="SEO80174.1"/>
    <property type="molecule type" value="Genomic_DNA"/>
</dbReference>
<sequence length="47" mass="5103">MVDAFVYMYVLGAGASLGVATVVYLAWKVIQRSVKKKKGDKLSGLIK</sequence>
<keyword evidence="1" id="KW-0812">Transmembrane</keyword>
<keyword evidence="1" id="KW-1133">Transmembrane helix</keyword>
<gene>
    <name evidence="2" type="ORF">SAMN04488134_11350</name>
</gene>
<protein>
    <submittedName>
        <fullName evidence="2">Uncharacterized protein</fullName>
    </submittedName>
</protein>
<reference evidence="2 3" key="1">
    <citation type="submission" date="2016-10" db="EMBL/GenBank/DDBJ databases">
        <authorList>
            <person name="de Groot N.N."/>
        </authorList>
    </citation>
    <scope>NUCLEOTIDE SEQUENCE [LARGE SCALE GENOMIC DNA]</scope>
    <source>
        <strain evidence="2 3">CGMCC 1.10434</strain>
    </source>
</reference>
<keyword evidence="1" id="KW-0472">Membrane</keyword>
<accession>A0A1H8SPC1</accession>
<evidence type="ECO:0000256" key="1">
    <source>
        <dbReference type="SAM" id="Phobius"/>
    </source>
</evidence>
<keyword evidence="3" id="KW-1185">Reference proteome</keyword>
<dbReference type="AlphaFoldDB" id="A0A1H8SPC1"/>
<organism evidence="2 3">
    <name type="scientific">Amphibacillus marinus</name>
    <dbReference type="NCBI Taxonomy" id="872970"/>
    <lineage>
        <taxon>Bacteria</taxon>
        <taxon>Bacillati</taxon>
        <taxon>Bacillota</taxon>
        <taxon>Bacilli</taxon>
        <taxon>Bacillales</taxon>
        <taxon>Bacillaceae</taxon>
        <taxon>Amphibacillus</taxon>
    </lineage>
</organism>
<feature type="transmembrane region" description="Helical" evidence="1">
    <location>
        <begin position="6"/>
        <end position="27"/>
    </location>
</feature>
<proteinExistence type="predicted"/>
<evidence type="ECO:0000313" key="2">
    <source>
        <dbReference type="EMBL" id="SEO80174.1"/>
    </source>
</evidence>
<dbReference type="STRING" id="872970.SAMN04488134_11350"/>